<gene>
    <name evidence="2" type="ORF">E5163_05130</name>
</gene>
<dbReference type="Proteomes" id="UP000308054">
    <property type="component" value="Unassembled WGS sequence"/>
</dbReference>
<dbReference type="EMBL" id="SRXW01000001">
    <property type="protein sequence ID" value="TGY90505.1"/>
    <property type="molecule type" value="Genomic_DNA"/>
</dbReference>
<dbReference type="Pfam" id="PF13767">
    <property type="entry name" value="DUF4168"/>
    <property type="match status" value="1"/>
</dbReference>
<organism evidence="2 3">
    <name type="scientific">Marinicauda algicola</name>
    <dbReference type="NCBI Taxonomy" id="2029849"/>
    <lineage>
        <taxon>Bacteria</taxon>
        <taxon>Pseudomonadati</taxon>
        <taxon>Pseudomonadota</taxon>
        <taxon>Alphaproteobacteria</taxon>
        <taxon>Maricaulales</taxon>
        <taxon>Maricaulaceae</taxon>
        <taxon>Marinicauda</taxon>
    </lineage>
</organism>
<dbReference type="InterPro" id="IPR025433">
    <property type="entry name" value="DUF4168"/>
</dbReference>
<dbReference type="AlphaFoldDB" id="A0A4S2H4C6"/>
<evidence type="ECO:0000313" key="3">
    <source>
        <dbReference type="Proteomes" id="UP000308054"/>
    </source>
</evidence>
<accession>A0A4S2H4C6</accession>
<protein>
    <submittedName>
        <fullName evidence="2">DUF4168 domain-containing protein</fullName>
    </submittedName>
</protein>
<evidence type="ECO:0000259" key="1">
    <source>
        <dbReference type="Pfam" id="PF13767"/>
    </source>
</evidence>
<sequence length="173" mass="18459">MTIPWRSQLTGRNRGWALLHGPGTPIRQTADQRVFPMKISRTLAAALAAAGLALSFGLPGIAEAQQGDAQAQTQPQVEPMSNAEMSDAQVEAFIDAATSIQAVIQEYQPRLQAAGSQEEAATLQQEAQGELVIAVEEAGLTPLEYQRIAVAAQSDPQVAQRLQAEAETRVQGE</sequence>
<evidence type="ECO:0000313" key="2">
    <source>
        <dbReference type="EMBL" id="TGY90505.1"/>
    </source>
</evidence>
<reference evidence="2 3" key="1">
    <citation type="journal article" date="2017" name="Int. J. Syst. Evol. Microbiol.">
        <title>Marinicauda algicola sp. nov., isolated from a marine red alga Rhodosorus marinus.</title>
        <authorList>
            <person name="Jeong S.E."/>
            <person name="Jeon S.H."/>
            <person name="Chun B.H."/>
            <person name="Kim D.W."/>
            <person name="Jeon C.O."/>
        </authorList>
    </citation>
    <scope>NUCLEOTIDE SEQUENCE [LARGE SCALE GENOMIC DNA]</scope>
    <source>
        <strain evidence="2 3">JCM 31718</strain>
    </source>
</reference>
<comment type="caution">
    <text evidence="2">The sequence shown here is derived from an EMBL/GenBank/DDBJ whole genome shotgun (WGS) entry which is preliminary data.</text>
</comment>
<name>A0A4S2H4C6_9PROT</name>
<keyword evidence="3" id="KW-1185">Reference proteome</keyword>
<feature type="domain" description="DUF4168" evidence="1">
    <location>
        <begin position="86"/>
        <end position="161"/>
    </location>
</feature>
<proteinExistence type="predicted"/>